<evidence type="ECO:0000256" key="1">
    <source>
        <dbReference type="SAM" id="MobiDB-lite"/>
    </source>
</evidence>
<feature type="compositionally biased region" description="Acidic residues" evidence="1">
    <location>
        <begin position="1"/>
        <end position="10"/>
    </location>
</feature>
<organism evidence="2 3">
    <name type="scientific">Microcella frigidaquae</name>
    <dbReference type="NCBI Taxonomy" id="424758"/>
    <lineage>
        <taxon>Bacteria</taxon>
        <taxon>Bacillati</taxon>
        <taxon>Actinomycetota</taxon>
        <taxon>Actinomycetes</taxon>
        <taxon>Micrococcales</taxon>
        <taxon>Microbacteriaceae</taxon>
        <taxon>Microcella</taxon>
    </lineage>
</organism>
<proteinExistence type="predicted"/>
<dbReference type="EMBL" id="JACHBS010000001">
    <property type="protein sequence ID" value="MBB5616960.1"/>
    <property type="molecule type" value="Genomic_DNA"/>
</dbReference>
<accession>A0A840X3K6</accession>
<dbReference type="RefSeq" id="WP_153982736.1">
    <property type="nucleotide sequence ID" value="NZ_BAAANZ010000013.1"/>
</dbReference>
<gene>
    <name evidence="2" type="ORF">BJ959_000456</name>
</gene>
<dbReference type="Proteomes" id="UP000552883">
    <property type="component" value="Unassembled WGS sequence"/>
</dbReference>
<comment type="caution">
    <text evidence="2">The sequence shown here is derived from an EMBL/GenBank/DDBJ whole genome shotgun (WGS) entry which is preliminary data.</text>
</comment>
<keyword evidence="3" id="KW-1185">Reference proteome</keyword>
<evidence type="ECO:0000313" key="2">
    <source>
        <dbReference type="EMBL" id="MBB5616960.1"/>
    </source>
</evidence>
<name>A0A840X3K6_9MICO</name>
<reference evidence="2 3" key="1">
    <citation type="submission" date="2020-08" db="EMBL/GenBank/DDBJ databases">
        <title>Sequencing the genomes of 1000 actinobacteria strains.</title>
        <authorList>
            <person name="Klenk H.-P."/>
        </authorList>
    </citation>
    <scope>NUCLEOTIDE SEQUENCE [LARGE SCALE GENOMIC DNA]</scope>
    <source>
        <strain evidence="2 3">DSM 23889</strain>
    </source>
</reference>
<dbReference type="OrthoDB" id="5125441at2"/>
<dbReference type="AlphaFoldDB" id="A0A840X3K6"/>
<sequence length="80" mass="8288">MTDGDGDDLEPGTTSATMASTPVAPLTESSLHADADPALLSRLALIDGQPLGDRAAAFRQVHDELRQQLESSDGDPGRSA</sequence>
<protein>
    <submittedName>
        <fullName evidence="2">Uncharacterized protein</fullName>
    </submittedName>
</protein>
<feature type="region of interest" description="Disordered" evidence="1">
    <location>
        <begin position="1"/>
        <end position="30"/>
    </location>
</feature>
<evidence type="ECO:0000313" key="3">
    <source>
        <dbReference type="Proteomes" id="UP000552883"/>
    </source>
</evidence>